<dbReference type="RefSeq" id="WP_060848748.1">
    <property type="nucleotide sequence ID" value="NZ_AP014704.1"/>
</dbReference>
<dbReference type="SUPFAM" id="SSF47090">
    <property type="entry name" value="PGBD-like"/>
    <property type="match status" value="1"/>
</dbReference>
<dbReference type="Gene3D" id="2.40.440.10">
    <property type="entry name" value="L,D-transpeptidase catalytic domain-like"/>
    <property type="match status" value="1"/>
</dbReference>
<evidence type="ECO:0000313" key="11">
    <source>
        <dbReference type="EMBL" id="BAQ47893.1"/>
    </source>
</evidence>
<dbReference type="PATRIC" id="fig|270351.10.peg.4788"/>
<dbReference type="UniPathway" id="UPA00219"/>
<dbReference type="InterPro" id="IPR005490">
    <property type="entry name" value="LD_TPept_cat_dom"/>
</dbReference>
<evidence type="ECO:0000256" key="6">
    <source>
        <dbReference type="ARBA" id="ARBA00023316"/>
    </source>
</evidence>
<dbReference type="KEGG" id="maqu:Maq22A_c24900"/>
<name>A0A0C6FH76_9HYPH</name>
<dbReference type="GO" id="GO:0004180">
    <property type="term" value="F:carboxypeptidase activity"/>
    <property type="evidence" value="ECO:0007669"/>
    <property type="project" value="UniProtKB-ARBA"/>
</dbReference>
<comment type="similarity">
    <text evidence="2">Belongs to the YkuD family.</text>
</comment>
<dbReference type="STRING" id="270351.Maq22A_c24900"/>
<gene>
    <name evidence="11" type="ORF">Maq22A_c24900</name>
</gene>
<evidence type="ECO:0000256" key="9">
    <source>
        <dbReference type="SAM" id="SignalP"/>
    </source>
</evidence>
<comment type="pathway">
    <text evidence="1 7">Cell wall biogenesis; peptidoglycan biosynthesis.</text>
</comment>
<dbReference type="PROSITE" id="PS52029">
    <property type="entry name" value="LD_TPASE"/>
    <property type="match status" value="1"/>
</dbReference>
<dbReference type="GO" id="GO:0071555">
    <property type="term" value="P:cell wall organization"/>
    <property type="evidence" value="ECO:0007669"/>
    <property type="project" value="UniProtKB-UniRule"/>
</dbReference>
<evidence type="ECO:0000256" key="2">
    <source>
        <dbReference type="ARBA" id="ARBA00005992"/>
    </source>
</evidence>
<dbReference type="GO" id="GO:0008360">
    <property type="term" value="P:regulation of cell shape"/>
    <property type="evidence" value="ECO:0007669"/>
    <property type="project" value="UniProtKB-UniRule"/>
</dbReference>
<dbReference type="GO" id="GO:0009252">
    <property type="term" value="P:peptidoglycan biosynthetic process"/>
    <property type="evidence" value="ECO:0007669"/>
    <property type="project" value="UniProtKB-UniPathway"/>
</dbReference>
<reference evidence="12" key="2">
    <citation type="submission" date="2015-01" db="EMBL/GenBank/DDBJ databases">
        <title>Complete genome sequence of Methylobacterium aquaticum strain 22A.</title>
        <authorList>
            <person name="Tani A."/>
            <person name="Ogura Y."/>
            <person name="Hayashi T."/>
        </authorList>
    </citation>
    <scope>NUCLEOTIDE SEQUENCE [LARGE SCALE GENOMIC DNA]</scope>
    <source>
        <strain evidence="12">MA-22A</strain>
    </source>
</reference>
<dbReference type="InterPro" id="IPR036366">
    <property type="entry name" value="PGBDSf"/>
</dbReference>
<proteinExistence type="inferred from homology"/>
<dbReference type="Proteomes" id="UP000061432">
    <property type="component" value="Chromosome"/>
</dbReference>
<feature type="active site" description="Nucleophile" evidence="7">
    <location>
        <position position="330"/>
    </location>
</feature>
<keyword evidence="6 7" id="KW-0961">Cell wall biogenesis/degradation</keyword>
<accession>A0A0C6FH76</accession>
<dbReference type="GO" id="GO:0016740">
    <property type="term" value="F:transferase activity"/>
    <property type="evidence" value="ECO:0007669"/>
    <property type="project" value="UniProtKB-KW"/>
</dbReference>
<evidence type="ECO:0000256" key="3">
    <source>
        <dbReference type="ARBA" id="ARBA00022679"/>
    </source>
</evidence>
<evidence type="ECO:0000256" key="1">
    <source>
        <dbReference type="ARBA" id="ARBA00004752"/>
    </source>
</evidence>
<dbReference type="InterPro" id="IPR038063">
    <property type="entry name" value="Transpep_catalytic_dom"/>
</dbReference>
<dbReference type="OrthoDB" id="9778545at2"/>
<dbReference type="InterPro" id="IPR002477">
    <property type="entry name" value="Peptidoglycan-bd-like"/>
</dbReference>
<dbReference type="PANTHER" id="PTHR41533">
    <property type="entry name" value="L,D-TRANSPEPTIDASE HI_1667-RELATED"/>
    <property type="match status" value="1"/>
</dbReference>
<evidence type="ECO:0000256" key="8">
    <source>
        <dbReference type="SAM" id="MobiDB-lite"/>
    </source>
</evidence>
<evidence type="ECO:0000256" key="7">
    <source>
        <dbReference type="PROSITE-ProRule" id="PRU01373"/>
    </source>
</evidence>
<dbReference type="EMBL" id="AP014704">
    <property type="protein sequence ID" value="BAQ47893.1"/>
    <property type="molecule type" value="Genomic_DNA"/>
</dbReference>
<feature type="region of interest" description="Disordered" evidence="8">
    <location>
        <begin position="407"/>
        <end position="430"/>
    </location>
</feature>
<keyword evidence="9" id="KW-0732">Signal</keyword>
<dbReference type="PANTHER" id="PTHR41533:SF1">
    <property type="entry name" value="L,D-TRANSPEPTIDASE YCBB-RELATED"/>
    <property type="match status" value="1"/>
</dbReference>
<sequence length="430" mass="47023">MLTRVSLTGSLGLALLAATAFPALAQDRGGSLAQAEWAQNYDSAATMRVQRSNTPILSPQTLAATEQMVERYRDIVARGGWQAVAGAERLRVGSKSPAVTALRQRLIVSGDLDPAAGSSPVYDSYVEAGVRRFQARHGLNQTGAMNVTTVQAMNVPADVRLRQLELNAVRLRSYSGNLGERYVIVNIPAALVETVDGDHVATRHAAGVGKIDRQSPIMNAKIQEVNFNPYWTVPASIIKKDLIPKMQKDPAYLTDNKIRIFNGDREIPPSQVNWHSDEATRYRFRQDPGVDLNSMGFVRINIPNPHGVYMHDTPAKGIFGDDFRFVSSGCVRVQNVREYVSWILQGTPNANPDTIEAIIQGGQRVDARPVAPIPVYWTYITAWSTPDGLVQFRDDIYKRDGAGAPTASMAAAAAGPRNFNPDAPDDDQTN</sequence>
<dbReference type="Gene3D" id="1.10.101.10">
    <property type="entry name" value="PGBD-like superfamily/PGBD"/>
    <property type="match status" value="1"/>
</dbReference>
<evidence type="ECO:0000256" key="4">
    <source>
        <dbReference type="ARBA" id="ARBA00022960"/>
    </source>
</evidence>
<reference evidence="11 12" key="1">
    <citation type="journal article" date="2015" name="Genome Announc.">
        <title>Complete Genome Sequence of Methylobacterium aquaticum Strain 22A, Isolated from Racomitrium japonicum Moss.</title>
        <authorList>
            <person name="Tani A."/>
            <person name="Ogura Y."/>
            <person name="Hayashi T."/>
            <person name="Kimbara K."/>
        </authorList>
    </citation>
    <scope>NUCLEOTIDE SEQUENCE [LARGE SCALE GENOMIC DNA]</scope>
    <source>
        <strain evidence="11 12">MA-22A</strain>
    </source>
</reference>
<keyword evidence="5 7" id="KW-0573">Peptidoglycan synthesis</keyword>
<dbReference type="SUPFAM" id="SSF141523">
    <property type="entry name" value="L,D-transpeptidase catalytic domain-like"/>
    <property type="match status" value="1"/>
</dbReference>
<feature type="active site" description="Proton donor/acceptor" evidence="7">
    <location>
        <position position="311"/>
    </location>
</feature>
<dbReference type="InterPro" id="IPR052905">
    <property type="entry name" value="LD-transpeptidase_YkuD-like"/>
</dbReference>
<dbReference type="CDD" id="cd16913">
    <property type="entry name" value="YkuD_like"/>
    <property type="match status" value="1"/>
</dbReference>
<organism evidence="11 12">
    <name type="scientific">Methylobacterium aquaticum</name>
    <dbReference type="NCBI Taxonomy" id="270351"/>
    <lineage>
        <taxon>Bacteria</taxon>
        <taxon>Pseudomonadati</taxon>
        <taxon>Pseudomonadota</taxon>
        <taxon>Alphaproteobacteria</taxon>
        <taxon>Hyphomicrobiales</taxon>
        <taxon>Methylobacteriaceae</taxon>
        <taxon>Methylobacterium</taxon>
    </lineage>
</organism>
<protein>
    <submittedName>
        <fullName evidence="11">Amidase</fullName>
    </submittedName>
</protein>
<dbReference type="InterPro" id="IPR036365">
    <property type="entry name" value="PGBD-like_sf"/>
</dbReference>
<dbReference type="AlphaFoldDB" id="A0A0C6FH76"/>
<feature type="chain" id="PRO_5002197224" evidence="9">
    <location>
        <begin position="26"/>
        <end position="430"/>
    </location>
</feature>
<evidence type="ECO:0000313" key="12">
    <source>
        <dbReference type="Proteomes" id="UP000061432"/>
    </source>
</evidence>
<evidence type="ECO:0000256" key="5">
    <source>
        <dbReference type="ARBA" id="ARBA00022984"/>
    </source>
</evidence>
<feature type="signal peptide" evidence="9">
    <location>
        <begin position="1"/>
        <end position="25"/>
    </location>
</feature>
<evidence type="ECO:0000259" key="10">
    <source>
        <dbReference type="PROSITE" id="PS52029"/>
    </source>
</evidence>
<keyword evidence="3" id="KW-0808">Transferase</keyword>
<dbReference type="Pfam" id="PF01471">
    <property type="entry name" value="PG_binding_1"/>
    <property type="match status" value="1"/>
</dbReference>
<feature type="domain" description="L,D-TPase catalytic" evidence="10">
    <location>
        <begin position="181"/>
        <end position="358"/>
    </location>
</feature>
<dbReference type="Pfam" id="PF03734">
    <property type="entry name" value="YkuD"/>
    <property type="match status" value="1"/>
</dbReference>
<keyword evidence="4 7" id="KW-0133">Cell shape</keyword>